<comment type="similarity">
    <text evidence="1">Belongs to the HyuE racemase family.</text>
</comment>
<dbReference type="Proteomes" id="UP000322917">
    <property type="component" value="Unassembled WGS sequence"/>
</dbReference>
<dbReference type="InterPro" id="IPR001920">
    <property type="entry name" value="Asp/Glu_race"/>
</dbReference>
<dbReference type="Gene3D" id="3.40.50.12500">
    <property type="match status" value="1"/>
</dbReference>
<evidence type="ECO:0000313" key="2">
    <source>
        <dbReference type="EMBL" id="SHJ65854.1"/>
    </source>
</evidence>
<accession>A0A1M6L424</accession>
<dbReference type="AlphaFoldDB" id="A0A1M6L424"/>
<dbReference type="Pfam" id="PF01177">
    <property type="entry name" value="Asp_Glu_race"/>
    <property type="match status" value="1"/>
</dbReference>
<gene>
    <name evidence="2" type="ORF">SAMN02745170_03025</name>
</gene>
<dbReference type="EMBL" id="FQZD01000031">
    <property type="protein sequence ID" value="SHJ65854.1"/>
    <property type="molecule type" value="Genomic_DNA"/>
</dbReference>
<dbReference type="GO" id="GO:0047661">
    <property type="term" value="F:amino-acid racemase activity"/>
    <property type="evidence" value="ECO:0007669"/>
    <property type="project" value="InterPro"/>
</dbReference>
<dbReference type="PANTHER" id="PTHR28047">
    <property type="entry name" value="PROTEIN DCG1"/>
    <property type="match status" value="1"/>
</dbReference>
<dbReference type="InterPro" id="IPR052186">
    <property type="entry name" value="Hydantoin_racemase-like"/>
</dbReference>
<name>A0A1M6L424_9FIRM</name>
<dbReference type="InterPro" id="IPR053714">
    <property type="entry name" value="Iso_Racemase_Enz_sf"/>
</dbReference>
<sequence>MKRPNLLVINPNSSPVMTGDIEATVQVLSGRLHFDFVVTSTPGAPDVLESFRDYTLAGASVLQRLAKQQPDHFDGLLLACFGDPALYALKEQVLLPVTGIAEASFSLALLLGYRFGILAASAKAKPMMESLVLSYGLQARLAGVAALEVPIGDFAGRPGSLEDLMVEKCESLRQAGAEVIILGCAGMTGVGARLQQRTGLTVIDPVVAGCTALWQMIAGGFCPSRTGLYA</sequence>
<dbReference type="RefSeq" id="WP_188128358.1">
    <property type="nucleotide sequence ID" value="NZ_FQZD01000031.1"/>
</dbReference>
<proteinExistence type="inferred from homology"/>
<protein>
    <submittedName>
        <fullName evidence="2">Allantoin racemase</fullName>
    </submittedName>
</protein>
<keyword evidence="3" id="KW-1185">Reference proteome</keyword>
<dbReference type="InterPro" id="IPR015942">
    <property type="entry name" value="Asp/Glu/hydantoin_racemase"/>
</dbReference>
<dbReference type="SUPFAM" id="SSF53681">
    <property type="entry name" value="Aspartate/glutamate racemase"/>
    <property type="match status" value="1"/>
</dbReference>
<evidence type="ECO:0000313" key="3">
    <source>
        <dbReference type="Proteomes" id="UP000322917"/>
    </source>
</evidence>
<dbReference type="PANTHER" id="PTHR28047:SF5">
    <property type="entry name" value="PROTEIN DCG1"/>
    <property type="match status" value="1"/>
</dbReference>
<organism evidence="2 3">
    <name type="scientific">Propionispora hippei DSM 15287</name>
    <dbReference type="NCBI Taxonomy" id="1123003"/>
    <lineage>
        <taxon>Bacteria</taxon>
        <taxon>Bacillati</taxon>
        <taxon>Bacillota</taxon>
        <taxon>Negativicutes</taxon>
        <taxon>Selenomonadales</taxon>
        <taxon>Sporomusaceae</taxon>
        <taxon>Propionispora</taxon>
    </lineage>
</organism>
<evidence type="ECO:0000256" key="1">
    <source>
        <dbReference type="ARBA" id="ARBA00038414"/>
    </source>
</evidence>
<reference evidence="2 3" key="1">
    <citation type="submission" date="2016-11" db="EMBL/GenBank/DDBJ databases">
        <authorList>
            <person name="Varghese N."/>
            <person name="Submissions S."/>
        </authorList>
    </citation>
    <scope>NUCLEOTIDE SEQUENCE [LARGE SCALE GENOMIC DNA]</scope>
    <source>
        <strain evidence="2 3">DSM 15287</strain>
    </source>
</reference>